<evidence type="ECO:0000256" key="7">
    <source>
        <dbReference type="ARBA" id="ARBA00022475"/>
    </source>
</evidence>
<protein>
    <recommendedName>
        <fullName evidence="15">POPDC1-3 domain-containing protein</fullName>
    </recommendedName>
</protein>
<reference evidence="16 17" key="1">
    <citation type="submission" date="2020-04" db="EMBL/GenBank/DDBJ databases">
        <authorList>
            <person name="Alioto T."/>
            <person name="Alioto T."/>
            <person name="Gomez Garrido J."/>
        </authorList>
    </citation>
    <scope>NUCLEOTIDE SEQUENCE [LARGE SCALE GENOMIC DNA]</scope>
</reference>
<evidence type="ECO:0000256" key="4">
    <source>
        <dbReference type="ARBA" id="ARBA00007146"/>
    </source>
</evidence>
<evidence type="ECO:0000313" key="17">
    <source>
        <dbReference type="Proteomes" id="UP000494165"/>
    </source>
</evidence>
<keyword evidence="10" id="KW-0965">Cell junction</keyword>
<keyword evidence="11" id="KW-1133">Transmembrane helix</keyword>
<evidence type="ECO:0000256" key="12">
    <source>
        <dbReference type="ARBA" id="ARBA00023136"/>
    </source>
</evidence>
<accession>A0A8S1D8F1</accession>
<evidence type="ECO:0000256" key="14">
    <source>
        <dbReference type="SAM" id="MobiDB-lite"/>
    </source>
</evidence>
<keyword evidence="6" id="KW-0217">Developmental protein</keyword>
<feature type="compositionally biased region" description="Basic and acidic residues" evidence="14">
    <location>
        <begin position="1"/>
        <end position="11"/>
    </location>
</feature>
<organism evidence="16 17">
    <name type="scientific">Cloeon dipterum</name>
    <dbReference type="NCBI Taxonomy" id="197152"/>
    <lineage>
        <taxon>Eukaryota</taxon>
        <taxon>Metazoa</taxon>
        <taxon>Ecdysozoa</taxon>
        <taxon>Arthropoda</taxon>
        <taxon>Hexapoda</taxon>
        <taxon>Insecta</taxon>
        <taxon>Pterygota</taxon>
        <taxon>Palaeoptera</taxon>
        <taxon>Ephemeroptera</taxon>
        <taxon>Pisciforma</taxon>
        <taxon>Baetidae</taxon>
        <taxon>Cloeon</taxon>
    </lineage>
</organism>
<sequence>MGSQALDEHLSGVDMQDAASTHPSSSAPNATALESTLAGTDSSGSSASFGPTVSSPAAGTSPLILAQTRNVSAASVATTTSQPPVTDFPWTAGDEALFLLLLNTSGGLVGSVGPALTAAGNSTALKLCSDWEPAQHNLFQAANLFFAVAFLVPRSFKQSILVLRTSLAVGFCVSAFWAALTLCAADMVAWSAFLSIVNAAHAMRLAVQVLPPRLSPDLLELYERQFGPHKVEKHHFKEMTREGRLLTLEPGDTYAIEDITPANDRLSVLLRGKLRVTCDQTYLHFINPQQFVDSPEWEASRVGPNHVFQVTITAEEESVCLCWSKPKLENVFRLRPLLEVLMVNLIGKDITQKLYAMNEHLLSAANAVAEQQATMAAAARLKQQELQANLPWHEKRPPSTSSENMFLARSLSVDAVHTGSRGHVRSLAWRTRQQRINSLYSDNSQPSVAVAPGVVIFPMQNRASPIRKANHFPETSPFVNQFKRKPTPAWVKPPPVHADSFSYSPSSAQASSSRGPSFFTYPAIQQPLAASGLLVEPPIGVTPSPIVAAMAASVGGLLRLPPHAPPPASPGRKEVSFVEESEV</sequence>
<evidence type="ECO:0000256" key="5">
    <source>
        <dbReference type="ARBA" id="ARBA00022427"/>
    </source>
</evidence>
<evidence type="ECO:0000259" key="15">
    <source>
        <dbReference type="Pfam" id="PF04831"/>
    </source>
</evidence>
<dbReference type="EMBL" id="CADEPI010000141">
    <property type="protein sequence ID" value="CAB3377214.1"/>
    <property type="molecule type" value="Genomic_DNA"/>
</dbReference>
<evidence type="ECO:0000256" key="9">
    <source>
        <dbReference type="ARBA" id="ARBA00022889"/>
    </source>
</evidence>
<evidence type="ECO:0000256" key="2">
    <source>
        <dbReference type="ARBA" id="ARBA00004141"/>
    </source>
</evidence>
<evidence type="ECO:0000256" key="6">
    <source>
        <dbReference type="ARBA" id="ARBA00022473"/>
    </source>
</evidence>
<evidence type="ECO:0000256" key="10">
    <source>
        <dbReference type="ARBA" id="ARBA00022949"/>
    </source>
</evidence>
<evidence type="ECO:0000256" key="13">
    <source>
        <dbReference type="ARBA" id="ARBA00023180"/>
    </source>
</evidence>
<name>A0A8S1D8F1_9INSE</name>
<evidence type="ECO:0000256" key="11">
    <source>
        <dbReference type="ARBA" id="ARBA00022989"/>
    </source>
</evidence>
<feature type="region of interest" description="Disordered" evidence="14">
    <location>
        <begin position="1"/>
        <end position="54"/>
    </location>
</feature>
<feature type="domain" description="POPDC1-3" evidence="15">
    <location>
        <begin position="134"/>
        <end position="359"/>
    </location>
</feature>
<feature type="region of interest" description="Disordered" evidence="14">
    <location>
        <begin position="561"/>
        <end position="583"/>
    </location>
</feature>
<dbReference type="GO" id="GO:0030552">
    <property type="term" value="F:cAMP binding"/>
    <property type="evidence" value="ECO:0007669"/>
    <property type="project" value="TreeGrafter"/>
</dbReference>
<dbReference type="GO" id="GO:0005923">
    <property type="term" value="C:bicellular tight junction"/>
    <property type="evidence" value="ECO:0007669"/>
    <property type="project" value="UniProtKB-SubCell"/>
</dbReference>
<keyword evidence="12" id="KW-0472">Membrane</keyword>
<evidence type="ECO:0000256" key="8">
    <source>
        <dbReference type="ARBA" id="ARBA00022692"/>
    </source>
</evidence>
<dbReference type="GO" id="GO:0007155">
    <property type="term" value="P:cell adhesion"/>
    <property type="evidence" value="ECO:0007669"/>
    <property type="project" value="UniProtKB-KW"/>
</dbReference>
<dbReference type="GO" id="GO:0007507">
    <property type="term" value="P:heart development"/>
    <property type="evidence" value="ECO:0007669"/>
    <property type="project" value="TreeGrafter"/>
</dbReference>
<dbReference type="GO" id="GO:0016328">
    <property type="term" value="C:lateral plasma membrane"/>
    <property type="evidence" value="ECO:0007669"/>
    <property type="project" value="UniProtKB-SubCell"/>
</dbReference>
<keyword evidence="17" id="KW-1185">Reference proteome</keyword>
<dbReference type="PANTHER" id="PTHR12101">
    <property type="entry name" value="POPEYE DOMAIN CONTAINING PROTEIN"/>
    <property type="match status" value="1"/>
</dbReference>
<dbReference type="SUPFAM" id="SSF51206">
    <property type="entry name" value="cAMP-binding domain-like"/>
    <property type="match status" value="1"/>
</dbReference>
<dbReference type="InterPro" id="IPR006916">
    <property type="entry name" value="POPDC1-3"/>
</dbReference>
<comment type="subcellular location">
    <subcellularLocation>
        <location evidence="3">Cell junction</location>
        <location evidence="3">Tight junction</location>
    </subcellularLocation>
    <subcellularLocation>
        <location evidence="1">Lateral cell membrane</location>
    </subcellularLocation>
    <subcellularLocation>
        <location evidence="2">Membrane</location>
        <topology evidence="2">Multi-pass membrane protein</topology>
    </subcellularLocation>
</comment>
<comment type="caution">
    <text evidence="16">The sequence shown here is derived from an EMBL/GenBank/DDBJ whole genome shotgun (WGS) entry which is preliminary data.</text>
</comment>
<keyword evidence="9" id="KW-0130">Cell adhesion</keyword>
<dbReference type="InterPro" id="IPR055272">
    <property type="entry name" value="POPDC1-3_dom"/>
</dbReference>
<dbReference type="Proteomes" id="UP000494165">
    <property type="component" value="Unassembled WGS sequence"/>
</dbReference>
<dbReference type="PANTHER" id="PTHR12101:SF17">
    <property type="entry name" value="BLOOD VESSEL EPICARDIAL SUBSTANCE"/>
    <property type="match status" value="1"/>
</dbReference>
<evidence type="ECO:0000313" key="16">
    <source>
        <dbReference type="EMBL" id="CAB3377214.1"/>
    </source>
</evidence>
<dbReference type="Pfam" id="PF04831">
    <property type="entry name" value="POPDC1-3"/>
    <property type="match status" value="1"/>
</dbReference>
<feature type="compositionally biased region" description="Polar residues" evidence="14">
    <location>
        <begin position="18"/>
        <end position="54"/>
    </location>
</feature>
<dbReference type="GO" id="GO:0042391">
    <property type="term" value="P:regulation of membrane potential"/>
    <property type="evidence" value="ECO:0007669"/>
    <property type="project" value="TreeGrafter"/>
</dbReference>
<dbReference type="AlphaFoldDB" id="A0A8S1D8F1"/>
<keyword evidence="7" id="KW-1003">Cell membrane</keyword>
<keyword evidence="8" id="KW-0812">Transmembrane</keyword>
<dbReference type="OrthoDB" id="425611at2759"/>
<comment type="similarity">
    <text evidence="4">Belongs to the popeye family.</text>
</comment>
<dbReference type="GO" id="GO:0042383">
    <property type="term" value="C:sarcolemma"/>
    <property type="evidence" value="ECO:0007669"/>
    <property type="project" value="TreeGrafter"/>
</dbReference>
<keyword evidence="5" id="KW-0796">Tight junction</keyword>
<keyword evidence="13" id="KW-0325">Glycoprotein</keyword>
<gene>
    <name evidence="16" type="ORF">CLODIP_2_CD00925</name>
</gene>
<dbReference type="InterPro" id="IPR018490">
    <property type="entry name" value="cNMP-bd_dom_sf"/>
</dbReference>
<proteinExistence type="inferred from homology"/>
<dbReference type="GO" id="GO:0051146">
    <property type="term" value="P:striated muscle cell differentiation"/>
    <property type="evidence" value="ECO:0007669"/>
    <property type="project" value="TreeGrafter"/>
</dbReference>
<evidence type="ECO:0000256" key="3">
    <source>
        <dbReference type="ARBA" id="ARBA00004435"/>
    </source>
</evidence>
<evidence type="ECO:0000256" key="1">
    <source>
        <dbReference type="ARBA" id="ARBA00004124"/>
    </source>
</evidence>